<organism evidence="1 2">
    <name type="scientific">Acrobeloides nanus</name>
    <dbReference type="NCBI Taxonomy" id="290746"/>
    <lineage>
        <taxon>Eukaryota</taxon>
        <taxon>Metazoa</taxon>
        <taxon>Ecdysozoa</taxon>
        <taxon>Nematoda</taxon>
        <taxon>Chromadorea</taxon>
        <taxon>Rhabditida</taxon>
        <taxon>Tylenchina</taxon>
        <taxon>Cephalobomorpha</taxon>
        <taxon>Cephaloboidea</taxon>
        <taxon>Cephalobidae</taxon>
        <taxon>Acrobeloides</taxon>
    </lineage>
</organism>
<keyword evidence="1" id="KW-1185">Reference proteome</keyword>
<proteinExistence type="predicted"/>
<dbReference type="Proteomes" id="UP000887540">
    <property type="component" value="Unplaced"/>
</dbReference>
<dbReference type="WBParaSite" id="ACRNAN_scaffold8673.g30048.t1">
    <property type="protein sequence ID" value="ACRNAN_scaffold8673.g30048.t1"/>
    <property type="gene ID" value="ACRNAN_scaffold8673.g30048"/>
</dbReference>
<name>A0A914EM09_9BILA</name>
<accession>A0A914EM09</accession>
<reference evidence="2" key="1">
    <citation type="submission" date="2022-11" db="UniProtKB">
        <authorList>
            <consortium name="WormBaseParasite"/>
        </authorList>
    </citation>
    <scope>IDENTIFICATION</scope>
</reference>
<sequence length="151" mass="16794">MRRTRLVRGQDGQSWDGQGLSAVKTDISHTDKGCPWSRRDGQGLSAVKTGRTRVVRDQDGTDKGCPRLRWDGQGLSAVKMRRTRVVRGQNGTDRVTLVRPTRCPTCPRTSLVRLMIVRVVRGQALSVSLDVRLDRGQALSVPLVVRVVRPL</sequence>
<dbReference type="AlphaFoldDB" id="A0A914EM09"/>
<evidence type="ECO:0000313" key="1">
    <source>
        <dbReference type="Proteomes" id="UP000887540"/>
    </source>
</evidence>
<evidence type="ECO:0000313" key="2">
    <source>
        <dbReference type="WBParaSite" id="ACRNAN_scaffold8673.g30048.t1"/>
    </source>
</evidence>
<protein>
    <submittedName>
        <fullName evidence="2">Uncharacterized protein</fullName>
    </submittedName>
</protein>